<feature type="transmembrane region" description="Helical" evidence="6">
    <location>
        <begin position="310"/>
        <end position="326"/>
    </location>
</feature>
<evidence type="ECO:0000256" key="6">
    <source>
        <dbReference type="SAM" id="Phobius"/>
    </source>
</evidence>
<feature type="transmembrane region" description="Helical" evidence="6">
    <location>
        <begin position="235"/>
        <end position="257"/>
    </location>
</feature>
<feature type="transmembrane region" description="Helical" evidence="6">
    <location>
        <begin position="269"/>
        <end position="289"/>
    </location>
</feature>
<dbReference type="PANTHER" id="PTHR33406">
    <property type="entry name" value="MEMBRANE PROTEIN MJ1562-RELATED"/>
    <property type="match status" value="1"/>
</dbReference>
<keyword evidence="5 6" id="KW-0472">Membrane</keyword>
<keyword evidence="2" id="KW-1003">Cell membrane</keyword>
<feature type="transmembrane region" description="Helical" evidence="6">
    <location>
        <begin position="391"/>
        <end position="410"/>
    </location>
</feature>
<dbReference type="RefSeq" id="WP_094787965.1">
    <property type="nucleotide sequence ID" value="NZ_NDXW01000001.1"/>
</dbReference>
<feature type="transmembrane region" description="Helical" evidence="6">
    <location>
        <begin position="647"/>
        <end position="667"/>
    </location>
</feature>
<evidence type="ECO:0000256" key="5">
    <source>
        <dbReference type="ARBA" id="ARBA00023136"/>
    </source>
</evidence>
<dbReference type="PANTHER" id="PTHR33406:SF12">
    <property type="entry name" value="BLR2997 PROTEIN"/>
    <property type="match status" value="1"/>
</dbReference>
<dbReference type="GO" id="GO:0005886">
    <property type="term" value="C:plasma membrane"/>
    <property type="evidence" value="ECO:0007669"/>
    <property type="project" value="UniProtKB-SubCell"/>
</dbReference>
<dbReference type="Pfam" id="PF03176">
    <property type="entry name" value="MMPL"/>
    <property type="match status" value="2"/>
</dbReference>
<feature type="transmembrane region" description="Helical" evidence="6">
    <location>
        <begin position="592"/>
        <end position="613"/>
    </location>
</feature>
<evidence type="ECO:0000256" key="1">
    <source>
        <dbReference type="ARBA" id="ARBA00004651"/>
    </source>
</evidence>
<comment type="caution">
    <text evidence="8">The sequence shown here is derived from an EMBL/GenBank/DDBJ whole genome shotgun (WGS) entry which is preliminary data.</text>
</comment>
<feature type="transmembrane region" description="Helical" evidence="6">
    <location>
        <begin position="620"/>
        <end position="641"/>
    </location>
</feature>
<evidence type="ECO:0000256" key="3">
    <source>
        <dbReference type="ARBA" id="ARBA00022692"/>
    </source>
</evidence>
<dbReference type="EMBL" id="NDXW01000001">
    <property type="protein sequence ID" value="RDH44912.1"/>
    <property type="molecule type" value="Genomic_DNA"/>
</dbReference>
<feature type="transmembrane region" description="Helical" evidence="6">
    <location>
        <begin position="687"/>
        <end position="711"/>
    </location>
</feature>
<keyword evidence="3 6" id="KW-0812">Transmembrane</keyword>
<dbReference type="InterPro" id="IPR004869">
    <property type="entry name" value="MMPL_dom"/>
</dbReference>
<accession>A0A4P9VRW8</accession>
<keyword evidence="4 6" id="KW-1133">Transmembrane helix</keyword>
<organism evidence="8 9">
    <name type="scientific">Zooshikella ganghwensis</name>
    <dbReference type="NCBI Taxonomy" id="202772"/>
    <lineage>
        <taxon>Bacteria</taxon>
        <taxon>Pseudomonadati</taxon>
        <taxon>Pseudomonadota</taxon>
        <taxon>Gammaproteobacteria</taxon>
        <taxon>Oceanospirillales</taxon>
        <taxon>Zooshikellaceae</taxon>
        <taxon>Zooshikella</taxon>
    </lineage>
</organism>
<gene>
    <name evidence="8" type="ORF">B9G39_16545</name>
</gene>
<feature type="transmembrane region" description="Helical" evidence="6">
    <location>
        <begin position="211"/>
        <end position="228"/>
    </location>
</feature>
<dbReference type="InterPro" id="IPR050545">
    <property type="entry name" value="Mycobact_MmpL"/>
</dbReference>
<evidence type="ECO:0000259" key="7">
    <source>
        <dbReference type="PROSITE" id="PS50156"/>
    </source>
</evidence>
<proteinExistence type="predicted"/>
<feature type="transmembrane region" description="Helical" evidence="6">
    <location>
        <begin position="717"/>
        <end position="741"/>
    </location>
</feature>
<name>A0A4P9VRW8_9GAMM</name>
<keyword evidence="9" id="KW-1185">Reference proteome</keyword>
<protein>
    <submittedName>
        <fullName evidence="8">RND transporter</fullName>
    </submittedName>
</protein>
<dbReference type="AlphaFoldDB" id="A0A4P9VRW8"/>
<evidence type="ECO:0000256" key="2">
    <source>
        <dbReference type="ARBA" id="ARBA00022475"/>
    </source>
</evidence>
<dbReference type="InterPro" id="IPR000731">
    <property type="entry name" value="SSD"/>
</dbReference>
<dbReference type="SUPFAM" id="SSF82866">
    <property type="entry name" value="Multidrug efflux transporter AcrB transmembrane domain"/>
    <property type="match status" value="2"/>
</dbReference>
<feature type="transmembrane region" description="Helical" evidence="6">
    <location>
        <begin position="332"/>
        <end position="354"/>
    </location>
</feature>
<comment type="subcellular location">
    <subcellularLocation>
        <location evidence="1">Cell membrane</location>
        <topology evidence="1">Multi-pass membrane protein</topology>
    </subcellularLocation>
</comment>
<reference evidence="8 9" key="1">
    <citation type="submission" date="2017-04" db="EMBL/GenBank/DDBJ databases">
        <title>Draft genome sequence of Zooshikella ganghwensis VG4 isolated from Red Sea sediments.</title>
        <authorList>
            <person name="Rehman Z."/>
            <person name="Alam I."/>
            <person name="Kamau A."/>
            <person name="Bajic V."/>
            <person name="Leiknes T."/>
        </authorList>
    </citation>
    <scope>NUCLEOTIDE SEQUENCE [LARGE SCALE GENOMIC DNA]</scope>
    <source>
        <strain evidence="8 9">VG4</strain>
    </source>
</reference>
<dbReference type="PROSITE" id="PS50156">
    <property type="entry name" value="SSD"/>
    <property type="match status" value="1"/>
</dbReference>
<evidence type="ECO:0000313" key="8">
    <source>
        <dbReference type="EMBL" id="RDH44912.1"/>
    </source>
</evidence>
<evidence type="ECO:0000313" key="9">
    <source>
        <dbReference type="Proteomes" id="UP000257039"/>
    </source>
</evidence>
<dbReference type="Gene3D" id="1.20.1640.10">
    <property type="entry name" value="Multidrug efflux transporter AcrB transmembrane domain"/>
    <property type="match status" value="2"/>
</dbReference>
<evidence type="ECO:0000256" key="4">
    <source>
        <dbReference type="ARBA" id="ARBA00022989"/>
    </source>
</evidence>
<feature type="domain" description="SSD" evidence="7">
    <location>
        <begin position="615"/>
        <end position="742"/>
    </location>
</feature>
<dbReference type="Proteomes" id="UP000257039">
    <property type="component" value="Unassembled WGS sequence"/>
</dbReference>
<sequence length="750" mass="84656">MSVRRWAQLSFLLLVLFNLVPPLFLLKLAVNNAPEQYLPPSQPSVQFSRQLRENFPEDQVMVVLFEGKQLASDAFIKALEAVVNNVKAHPLVDRVISVTSVDHIAGTADGFEVLPLMDSQRLLSVPHDQRMPYMLADPFAHNALVSESMDALAMIVRPIRLEDTRQRIEVMDVVQQALSEYPILMAAKQSIAGPVPLEVYQLRSMLRDTTLFVPITMGLGLLLIYLLFRRWLAVVIAALVMGAVVNFTLLLFLIFQYPYTLIASMVPSLLSALMIAVLMHFFNGLRIAAGYGYVGQQRVRQALHEIRKPALFTVITTAAGLSSLGLSPIPPITFFGIFAAIGLVWGFIIVIFILPPIFEAYDTDDWPSRHGLMRVLRRLVMGTARLSIRRAGWVIATFIVLMALGIPFLWDVKVETNLLKFFAEDHPITMATEQVENKLSGVTPLEVVFDGDQRDAIKKVAFLQQLATVQETIEALPEVDKAQSVVDFVQQMHWGFNEEKPEFLVIPDSQALINQYLLLYDGNDLYEIVNREFDRTRVLLNLNVHSSGDIRHVVNKVAEIVQQNMSDEYQWTINGYGKLFEDQEVLLIEGQLYSLIGALLLIMLMMAILWKTWYATGLTLLLNATPALVMFIVMGMTQLWLDMATAMIASVVVGIAVDDTIHLYYGYQRRRQAGIGKILAIYRSYQYSGSAVMVTTIILSFQFLVLTFSYFQPTVHFGFLTAVGLITALFFDLLLMPAFLIMTEYTKHWR</sequence>